<evidence type="ECO:0000259" key="9">
    <source>
        <dbReference type="Pfam" id="PF05649"/>
    </source>
</evidence>
<dbReference type="Pfam" id="PF05649">
    <property type="entry name" value="Peptidase_M13_N"/>
    <property type="match status" value="1"/>
</dbReference>
<keyword evidence="6" id="KW-0862">Zinc</keyword>
<name>A0ABW3EDT6_9LACO</name>
<evidence type="ECO:0000313" key="10">
    <source>
        <dbReference type="EMBL" id="MFD0898478.1"/>
    </source>
</evidence>
<dbReference type="InterPro" id="IPR008753">
    <property type="entry name" value="Peptidase_M13_N"/>
</dbReference>
<evidence type="ECO:0000313" key="11">
    <source>
        <dbReference type="Proteomes" id="UP001597104"/>
    </source>
</evidence>
<keyword evidence="11" id="KW-1185">Reference proteome</keyword>
<dbReference type="PROSITE" id="PS51885">
    <property type="entry name" value="NEPRILYSIN"/>
    <property type="match status" value="1"/>
</dbReference>
<dbReference type="InterPro" id="IPR018497">
    <property type="entry name" value="Peptidase_M13_C"/>
</dbReference>
<dbReference type="EMBL" id="JBHTIO010000055">
    <property type="protein sequence ID" value="MFD0898478.1"/>
    <property type="molecule type" value="Genomic_DNA"/>
</dbReference>
<dbReference type="InterPro" id="IPR024079">
    <property type="entry name" value="MetalloPept_cat_dom_sf"/>
</dbReference>
<comment type="cofactor">
    <cofactor evidence="1">
        <name>Zn(2+)</name>
        <dbReference type="ChEBI" id="CHEBI:29105"/>
    </cofactor>
</comment>
<feature type="domain" description="Peptidase M13 C-terminal" evidence="8">
    <location>
        <begin position="452"/>
        <end position="642"/>
    </location>
</feature>
<evidence type="ECO:0000256" key="2">
    <source>
        <dbReference type="ARBA" id="ARBA00007357"/>
    </source>
</evidence>
<keyword evidence="7" id="KW-0482">Metalloprotease</keyword>
<dbReference type="InterPro" id="IPR042089">
    <property type="entry name" value="Peptidase_M13_dom_2"/>
</dbReference>
<comment type="similarity">
    <text evidence="2">Belongs to the peptidase M13 family.</text>
</comment>
<evidence type="ECO:0000256" key="4">
    <source>
        <dbReference type="ARBA" id="ARBA00022723"/>
    </source>
</evidence>
<evidence type="ECO:0000256" key="5">
    <source>
        <dbReference type="ARBA" id="ARBA00022801"/>
    </source>
</evidence>
<accession>A0ABW3EDT6</accession>
<reference evidence="11" key="1">
    <citation type="journal article" date="2019" name="Int. J. Syst. Evol. Microbiol.">
        <title>The Global Catalogue of Microorganisms (GCM) 10K type strain sequencing project: providing services to taxonomists for standard genome sequencing and annotation.</title>
        <authorList>
            <consortium name="The Broad Institute Genomics Platform"/>
            <consortium name="The Broad Institute Genome Sequencing Center for Infectious Disease"/>
            <person name="Wu L."/>
            <person name="Ma J."/>
        </authorList>
    </citation>
    <scope>NUCLEOTIDE SEQUENCE [LARGE SCALE GENOMIC DNA]</scope>
    <source>
        <strain evidence="11">CCM 8925</strain>
    </source>
</reference>
<evidence type="ECO:0000256" key="3">
    <source>
        <dbReference type="ARBA" id="ARBA00022670"/>
    </source>
</evidence>
<feature type="domain" description="Peptidase M13 N-terminal" evidence="9">
    <location>
        <begin position="21"/>
        <end position="398"/>
    </location>
</feature>
<evidence type="ECO:0000256" key="6">
    <source>
        <dbReference type="ARBA" id="ARBA00022833"/>
    </source>
</evidence>
<dbReference type="SUPFAM" id="SSF55486">
    <property type="entry name" value="Metalloproteases ('zincins'), catalytic domain"/>
    <property type="match status" value="1"/>
</dbReference>
<keyword evidence="4" id="KW-0479">Metal-binding</keyword>
<protein>
    <submittedName>
        <fullName evidence="10">M13 family metallopeptidase</fullName>
    </submittedName>
</protein>
<gene>
    <name evidence="10" type="ORF">ACFQZ7_12215</name>
</gene>
<dbReference type="Gene3D" id="1.10.1380.10">
    <property type="entry name" value="Neutral endopeptidase , domain2"/>
    <property type="match status" value="1"/>
</dbReference>
<dbReference type="InterPro" id="IPR000718">
    <property type="entry name" value="Peptidase_M13"/>
</dbReference>
<dbReference type="PRINTS" id="PR00786">
    <property type="entry name" value="NEPRILYSIN"/>
</dbReference>
<organism evidence="10 11">
    <name type="scientific">Loigolactobacillus binensis</name>
    <dbReference type="NCBI Taxonomy" id="2559922"/>
    <lineage>
        <taxon>Bacteria</taxon>
        <taxon>Bacillati</taxon>
        <taxon>Bacillota</taxon>
        <taxon>Bacilli</taxon>
        <taxon>Lactobacillales</taxon>
        <taxon>Lactobacillaceae</taxon>
        <taxon>Loigolactobacillus</taxon>
    </lineage>
</organism>
<dbReference type="CDD" id="cd08662">
    <property type="entry name" value="M13"/>
    <property type="match status" value="1"/>
</dbReference>
<evidence type="ECO:0000259" key="8">
    <source>
        <dbReference type="Pfam" id="PF01431"/>
    </source>
</evidence>
<dbReference type="PANTHER" id="PTHR11733">
    <property type="entry name" value="ZINC METALLOPROTEASE FAMILY M13 NEPRILYSIN-RELATED"/>
    <property type="match status" value="1"/>
</dbReference>
<dbReference type="PANTHER" id="PTHR11733:SF167">
    <property type="entry name" value="FI17812P1-RELATED"/>
    <property type="match status" value="1"/>
</dbReference>
<dbReference type="Pfam" id="PF01431">
    <property type="entry name" value="Peptidase_M13"/>
    <property type="match status" value="1"/>
</dbReference>
<evidence type="ECO:0000256" key="1">
    <source>
        <dbReference type="ARBA" id="ARBA00001947"/>
    </source>
</evidence>
<dbReference type="RefSeq" id="WP_137636798.1">
    <property type="nucleotide sequence ID" value="NZ_BJDN01000003.1"/>
</dbReference>
<dbReference type="Gene3D" id="3.40.390.10">
    <property type="entry name" value="Collagenase (Catalytic Domain)"/>
    <property type="match status" value="1"/>
</dbReference>
<comment type="caution">
    <text evidence="10">The sequence shown here is derived from an EMBL/GenBank/DDBJ whole genome shotgun (WGS) entry which is preliminary data.</text>
</comment>
<keyword evidence="5" id="KW-0378">Hydrolase</keyword>
<dbReference type="Proteomes" id="UP001597104">
    <property type="component" value="Unassembled WGS sequence"/>
</dbReference>
<keyword evidence="3" id="KW-0645">Protease</keyword>
<proteinExistence type="inferred from homology"/>
<sequence>MKQLQFAAGTSSDHNENTRLQDDFYAAINAAWLKTAKIPADRPATGGFQVLVENIEKTLMADFAALQATGAPDKPLLNEFLKYYTLAADFKQRDVQAAAPLQPYLRRIAKYDNLADWQADLKDWLLDGLPVPFALDVDADMKNTKINALFAGAPGLFLPDKTYYAADNPSGPQLLQVFQQMMQQLLTMAGYSAADAQLILEQAIAFDKSLAPHVKSAEESADYSKMYNPQSFSEFTAHSSQIDFGRLLPELIGAQPEKIIVSQPKFFAAFDEIITNENFNLLKSWLIVNTVRSMSGYLSNDFREIGGIYGRALSGSKEAMKPQKSAYYLAAGQFDQVVGDYYGHKYFGEAAKADVHKMVIKMIGVYKQRLQNNDWLSADTRKKAIVKLDNLGIQVGYPDAIKPLFKKFTVNTGASLLVNAMRFTHIAIADNFSKWHQPVERTEWEMSANTVNAYYHPFRNIIVFPAAILQAPFYSLEQPSSANYGGIGAVIAHEISHAFDNNGALFDEFGNLHNWWTAADTAHFKALAQAMITEFDGLPFAGSKVNGKLTVSENIADAGGLSCALEAAKGEPDVNLTTFFTNWAKIWRTKAQPEYQQLLLAIDVHAPAKLRANVQVQNFADFHRTFNIRPGDGMYLAPEKRVSIW</sequence>
<evidence type="ECO:0000256" key="7">
    <source>
        <dbReference type="ARBA" id="ARBA00023049"/>
    </source>
</evidence>